<dbReference type="SMART" id="SM00184">
    <property type="entry name" value="RING"/>
    <property type="match status" value="1"/>
</dbReference>
<dbReference type="Gene3D" id="3.30.40.10">
    <property type="entry name" value="Zinc/RING finger domain, C3HC4 (zinc finger)"/>
    <property type="match status" value="1"/>
</dbReference>
<dbReference type="PANTHER" id="PTHR22765">
    <property type="entry name" value="RING FINGER AND PROTEASE ASSOCIATED DOMAIN-CONTAINING"/>
    <property type="match status" value="1"/>
</dbReference>
<dbReference type="EMBL" id="RDQH01000343">
    <property type="protein sequence ID" value="RXH69320.1"/>
    <property type="molecule type" value="Genomic_DNA"/>
</dbReference>
<organism evidence="3 4">
    <name type="scientific">Malus domestica</name>
    <name type="common">Apple</name>
    <name type="synonym">Pyrus malus</name>
    <dbReference type="NCBI Taxonomy" id="3750"/>
    <lineage>
        <taxon>Eukaryota</taxon>
        <taxon>Viridiplantae</taxon>
        <taxon>Streptophyta</taxon>
        <taxon>Embryophyta</taxon>
        <taxon>Tracheophyta</taxon>
        <taxon>Spermatophyta</taxon>
        <taxon>Magnoliopsida</taxon>
        <taxon>eudicotyledons</taxon>
        <taxon>Gunneridae</taxon>
        <taxon>Pentapetalae</taxon>
        <taxon>rosids</taxon>
        <taxon>fabids</taxon>
        <taxon>Rosales</taxon>
        <taxon>Rosaceae</taxon>
        <taxon>Amygdaloideae</taxon>
        <taxon>Maleae</taxon>
        <taxon>Malus</taxon>
    </lineage>
</organism>
<protein>
    <recommendedName>
        <fullName evidence="2">RING-type domain-containing protein</fullName>
    </recommendedName>
</protein>
<gene>
    <name evidence="3" type="ORF">DVH24_037104</name>
</gene>
<feature type="domain" description="RING-type" evidence="2">
    <location>
        <begin position="160"/>
        <end position="203"/>
    </location>
</feature>
<keyword evidence="1" id="KW-0863">Zinc-finger</keyword>
<dbReference type="AlphaFoldDB" id="A0A498HEV8"/>
<dbReference type="InterPro" id="IPR051826">
    <property type="entry name" value="E3_ubiquitin-ligase_domain"/>
</dbReference>
<dbReference type="SUPFAM" id="SSF57850">
    <property type="entry name" value="RING/U-box"/>
    <property type="match status" value="1"/>
</dbReference>
<dbReference type="Pfam" id="PF13639">
    <property type="entry name" value="zf-RING_2"/>
    <property type="match status" value="1"/>
</dbReference>
<dbReference type="InterPro" id="IPR013083">
    <property type="entry name" value="Znf_RING/FYVE/PHD"/>
</dbReference>
<evidence type="ECO:0000256" key="1">
    <source>
        <dbReference type="PROSITE-ProRule" id="PRU00175"/>
    </source>
</evidence>
<reference evidence="3 4" key="1">
    <citation type="submission" date="2018-10" db="EMBL/GenBank/DDBJ databases">
        <title>A high-quality apple genome assembly.</title>
        <authorList>
            <person name="Hu J."/>
        </authorList>
    </citation>
    <scope>NUCLEOTIDE SEQUENCE [LARGE SCALE GENOMIC DNA]</scope>
    <source>
        <strain evidence="4">cv. HFTH1</strain>
        <tissue evidence="3">Young leaf</tissue>
    </source>
</reference>
<keyword evidence="4" id="KW-1185">Reference proteome</keyword>
<keyword evidence="1" id="KW-0862">Zinc</keyword>
<accession>A0A498HEV8</accession>
<keyword evidence="1" id="KW-0479">Metal-binding</keyword>
<proteinExistence type="predicted"/>
<evidence type="ECO:0000259" key="2">
    <source>
        <dbReference type="PROSITE" id="PS50089"/>
    </source>
</evidence>
<dbReference type="Proteomes" id="UP000290289">
    <property type="component" value="Chromosome 17"/>
</dbReference>
<evidence type="ECO:0000313" key="4">
    <source>
        <dbReference type="Proteomes" id="UP000290289"/>
    </source>
</evidence>
<evidence type="ECO:0000313" key="3">
    <source>
        <dbReference type="EMBL" id="RXH69320.1"/>
    </source>
</evidence>
<sequence length="250" mass="27879">MDSSFTMQEIACPLYTEAKYSSISKQIIKVFSNSEEFCSKTTTMSQESSNASVFAAASIGSLMEEAWTTKSLLSDNYSIFSEGLNGEEANKEITMACIRKSISKHINQTVSDNSEDVKIKTRMMSQESNNASVATVASIGSLMEEAWMMKPLLSDEWQCCSICTEGLNCEEVDKEITLPCKHKFHSACVRTWIAKRSSCSLCSINVKPAIPLCRINVEPDVPAMMEEDDEINMRVNIITNMAQIWHFPSL</sequence>
<dbReference type="InterPro" id="IPR001841">
    <property type="entry name" value="Znf_RING"/>
</dbReference>
<name>A0A498HEV8_MALDO</name>
<comment type="caution">
    <text evidence="3">The sequence shown here is derived from an EMBL/GenBank/DDBJ whole genome shotgun (WGS) entry which is preliminary data.</text>
</comment>
<dbReference type="GO" id="GO:0008270">
    <property type="term" value="F:zinc ion binding"/>
    <property type="evidence" value="ECO:0007669"/>
    <property type="project" value="UniProtKB-KW"/>
</dbReference>
<dbReference type="PROSITE" id="PS50089">
    <property type="entry name" value="ZF_RING_2"/>
    <property type="match status" value="1"/>
</dbReference>